<accession>A0AAE0GVR2</accession>
<feature type="region of interest" description="Disordered" evidence="1">
    <location>
        <begin position="131"/>
        <end position="244"/>
    </location>
</feature>
<feature type="compositionally biased region" description="Basic and acidic residues" evidence="1">
    <location>
        <begin position="18"/>
        <end position="27"/>
    </location>
</feature>
<feature type="compositionally biased region" description="Polar residues" evidence="1">
    <location>
        <begin position="199"/>
        <end position="214"/>
    </location>
</feature>
<proteinExistence type="predicted"/>
<evidence type="ECO:0000256" key="1">
    <source>
        <dbReference type="SAM" id="MobiDB-lite"/>
    </source>
</evidence>
<feature type="region of interest" description="Disordered" evidence="1">
    <location>
        <begin position="1"/>
        <end position="34"/>
    </location>
</feature>
<dbReference type="Proteomes" id="UP001190700">
    <property type="component" value="Unassembled WGS sequence"/>
</dbReference>
<organism evidence="2 3">
    <name type="scientific">Cymbomonas tetramitiformis</name>
    <dbReference type="NCBI Taxonomy" id="36881"/>
    <lineage>
        <taxon>Eukaryota</taxon>
        <taxon>Viridiplantae</taxon>
        <taxon>Chlorophyta</taxon>
        <taxon>Pyramimonadophyceae</taxon>
        <taxon>Pyramimonadales</taxon>
        <taxon>Pyramimonadaceae</taxon>
        <taxon>Cymbomonas</taxon>
    </lineage>
</organism>
<feature type="compositionally biased region" description="Basic and acidic residues" evidence="1">
    <location>
        <begin position="142"/>
        <end position="192"/>
    </location>
</feature>
<comment type="caution">
    <text evidence="2">The sequence shown here is derived from an EMBL/GenBank/DDBJ whole genome shotgun (WGS) entry which is preliminary data.</text>
</comment>
<evidence type="ECO:0000313" key="3">
    <source>
        <dbReference type="Proteomes" id="UP001190700"/>
    </source>
</evidence>
<protein>
    <submittedName>
        <fullName evidence="2">Uncharacterized protein</fullName>
    </submittedName>
</protein>
<sequence>MSANAGVGMRSLHHRGQRREEGARTARGEVGAKQAPRSVHDYKPLMVLLQAVLASLLRKELAFFSSRIAELEKLLQQAMAELEQEKALNASLSEQLEIKEKNERRSNVLSKTSSLLSRARINSAAEERSRLESNLQGAVQEDAQRAQKEKEREKELAEMREYSHGKETQVADLSKKLSDTDRKTLDKPRHAELQGGCGTSSNFLKPPQTSSMFDNSWHPDTPGNKEKGPSDAESDLVSFGIKQDVDVKPEPEALRLTEEAMAVVVRRSGG</sequence>
<dbReference type="EMBL" id="LGRX02001874">
    <property type="protein sequence ID" value="KAK3285325.1"/>
    <property type="molecule type" value="Genomic_DNA"/>
</dbReference>
<evidence type="ECO:0000313" key="2">
    <source>
        <dbReference type="EMBL" id="KAK3285325.1"/>
    </source>
</evidence>
<reference evidence="2 3" key="1">
    <citation type="journal article" date="2015" name="Genome Biol. Evol.">
        <title>Comparative Genomics of a Bacterivorous Green Alga Reveals Evolutionary Causalities and Consequences of Phago-Mixotrophic Mode of Nutrition.</title>
        <authorList>
            <person name="Burns J.A."/>
            <person name="Paasch A."/>
            <person name="Narechania A."/>
            <person name="Kim E."/>
        </authorList>
    </citation>
    <scope>NUCLEOTIDE SEQUENCE [LARGE SCALE GENOMIC DNA]</scope>
    <source>
        <strain evidence="2 3">PLY_AMNH</strain>
    </source>
</reference>
<dbReference type="AlphaFoldDB" id="A0AAE0GVR2"/>
<keyword evidence="3" id="KW-1185">Reference proteome</keyword>
<name>A0AAE0GVR2_9CHLO</name>
<gene>
    <name evidence="2" type="ORF">CYMTET_7058</name>
</gene>